<dbReference type="Gene3D" id="3.60.130.10">
    <property type="entry name" value="Clavaminate synthase-like"/>
    <property type="match status" value="1"/>
</dbReference>
<feature type="domain" description="TauD/TfdA-like" evidence="3">
    <location>
        <begin position="20"/>
        <end position="309"/>
    </location>
</feature>
<dbReference type="AlphaFoldDB" id="A0A2A5W7K2"/>
<comment type="caution">
    <text evidence="4">The sequence shown here is derived from an EMBL/GenBank/DDBJ whole genome shotgun (WGS) entry which is preliminary data.</text>
</comment>
<evidence type="ECO:0000256" key="1">
    <source>
        <dbReference type="ARBA" id="ARBA00001954"/>
    </source>
</evidence>
<dbReference type="PANTHER" id="PTHR10696">
    <property type="entry name" value="GAMMA-BUTYROBETAINE HYDROXYLASE-RELATED"/>
    <property type="match status" value="1"/>
</dbReference>
<dbReference type="SUPFAM" id="SSF51197">
    <property type="entry name" value="Clavaminate synthase-like"/>
    <property type="match status" value="1"/>
</dbReference>
<organism evidence="4 5">
    <name type="scientific">OM182 bacterium MED-G28</name>
    <dbReference type="NCBI Taxonomy" id="1986256"/>
    <lineage>
        <taxon>Bacteria</taxon>
        <taxon>Pseudomonadati</taxon>
        <taxon>Pseudomonadota</taxon>
        <taxon>Gammaproteobacteria</taxon>
        <taxon>OMG group</taxon>
        <taxon>OM182 clade</taxon>
    </lineage>
</organism>
<gene>
    <name evidence="4" type="ORF">CNF02_12500</name>
</gene>
<dbReference type="PANTHER" id="PTHR10696:SF21">
    <property type="entry name" value="TAUD_TFDA-LIKE DOMAIN-CONTAINING PROTEIN"/>
    <property type="match status" value="1"/>
</dbReference>
<dbReference type="Pfam" id="PF02668">
    <property type="entry name" value="TauD"/>
    <property type="match status" value="1"/>
</dbReference>
<accession>A0A2A5W7K2</accession>
<dbReference type="EMBL" id="NTJZ01000019">
    <property type="protein sequence ID" value="PDH32268.1"/>
    <property type="molecule type" value="Genomic_DNA"/>
</dbReference>
<dbReference type="InterPro" id="IPR042098">
    <property type="entry name" value="TauD-like_sf"/>
</dbReference>
<keyword evidence="2" id="KW-0560">Oxidoreductase</keyword>
<dbReference type="GO" id="GO:0016706">
    <property type="term" value="F:2-oxoglutarate-dependent dioxygenase activity"/>
    <property type="evidence" value="ECO:0007669"/>
    <property type="project" value="UniProtKB-ARBA"/>
</dbReference>
<dbReference type="InterPro" id="IPR003819">
    <property type="entry name" value="TauD/TfdA-like"/>
</dbReference>
<evidence type="ECO:0000313" key="5">
    <source>
        <dbReference type="Proteomes" id="UP000219329"/>
    </source>
</evidence>
<evidence type="ECO:0000313" key="4">
    <source>
        <dbReference type="EMBL" id="PDH32268.1"/>
    </source>
</evidence>
<evidence type="ECO:0000256" key="2">
    <source>
        <dbReference type="ARBA" id="ARBA00023002"/>
    </source>
</evidence>
<protein>
    <submittedName>
        <fullName evidence="4">SyrP protein</fullName>
    </submittedName>
</protein>
<reference evidence="4 5" key="1">
    <citation type="submission" date="2017-08" db="EMBL/GenBank/DDBJ databases">
        <title>Fine stratification of microbial communities through a metagenomic profile of the photic zone.</title>
        <authorList>
            <person name="Haro-Moreno J.M."/>
            <person name="Lopez-Perez M."/>
            <person name="De La Torre J."/>
            <person name="Picazo A."/>
            <person name="Camacho A."/>
            <person name="Rodriguez-Valera F."/>
        </authorList>
    </citation>
    <scope>NUCLEOTIDE SEQUENCE [LARGE SCALE GENOMIC DNA]</scope>
    <source>
        <strain evidence="4">MED-G28</strain>
    </source>
</reference>
<proteinExistence type="predicted"/>
<dbReference type="Proteomes" id="UP000219329">
    <property type="component" value="Unassembled WGS sequence"/>
</dbReference>
<sequence length="314" mass="35100">MTDSAFPFVVENQTGLTEMSDVLNWLATESESFKHQLASAGAVLFRGFPIQTAEDFDAFSAAFGYGNFTYKESLSNAVRLNFTPRVFTANEAPPDVEIFLHHEMAQTPLSPEKIFFCCLRAAEEGGATPLCRSDWLYAKFKERHPKWAEQFATLGLKYKIQMPAEADEDSGQGRSWASTLSVETVAEAEERLETLGYSWRWEEDGSLITTTPVMPAVKRLPDGSESFYNQVLAAHLGWKPVGEEQEEPLTFGNDEAIDDEAPAELANIAKEFVLPLDWKDGDVALLDNHRVMHGRYPFSGSRKRSVVVCLARDV</sequence>
<name>A0A2A5W7K2_9GAMM</name>
<dbReference type="InterPro" id="IPR050411">
    <property type="entry name" value="AlphaKG_dependent_hydroxylases"/>
</dbReference>
<evidence type="ECO:0000259" key="3">
    <source>
        <dbReference type="Pfam" id="PF02668"/>
    </source>
</evidence>
<comment type="cofactor">
    <cofactor evidence="1">
        <name>Fe(2+)</name>
        <dbReference type="ChEBI" id="CHEBI:29033"/>
    </cofactor>
</comment>